<evidence type="ECO:0000313" key="1">
    <source>
        <dbReference type="EMBL" id="MBL4951769.1"/>
    </source>
</evidence>
<name>A0ABS1TL81_9BACI</name>
<feature type="non-terminal residue" evidence="1">
    <location>
        <position position="1"/>
    </location>
</feature>
<sequence>FGAEGYRSPLNALYLASNTIVDDRPHGGIMLRVADGERQVYAVNNLLVGQGRIDGGQVKGWRDRLRDLAKAAYYQDSKLLWTKTGIEGRFINNFNVEWDAFALPVRHDYRLLPKAGLDGKFVLPEEPKGVSLVPKGEYVHPARWRMLDVKPGVPGALQTSAARESVGK</sequence>
<dbReference type="Proteomes" id="UP000623967">
    <property type="component" value="Unassembled WGS sequence"/>
</dbReference>
<comment type="caution">
    <text evidence="1">The sequence shown here is derived from an EMBL/GenBank/DDBJ whole genome shotgun (WGS) entry which is preliminary data.</text>
</comment>
<organism evidence="1 2">
    <name type="scientific">Neobacillus paridis</name>
    <dbReference type="NCBI Taxonomy" id="2803862"/>
    <lineage>
        <taxon>Bacteria</taxon>
        <taxon>Bacillati</taxon>
        <taxon>Bacillota</taxon>
        <taxon>Bacilli</taxon>
        <taxon>Bacillales</taxon>
        <taxon>Bacillaceae</taxon>
        <taxon>Neobacillus</taxon>
    </lineage>
</organism>
<gene>
    <name evidence="1" type="ORF">JK635_05885</name>
</gene>
<dbReference type="EMBL" id="JAESWB010000070">
    <property type="protein sequence ID" value="MBL4951769.1"/>
    <property type="molecule type" value="Genomic_DNA"/>
</dbReference>
<reference evidence="1 2" key="1">
    <citation type="submission" date="2021-01" db="EMBL/GenBank/DDBJ databases">
        <title>Genome public.</title>
        <authorList>
            <person name="Liu C."/>
            <person name="Sun Q."/>
        </authorList>
    </citation>
    <scope>NUCLEOTIDE SEQUENCE [LARGE SCALE GENOMIC DNA]</scope>
    <source>
        <strain evidence="1 2">YIM B02564</strain>
    </source>
</reference>
<proteinExistence type="predicted"/>
<evidence type="ECO:0000313" key="2">
    <source>
        <dbReference type="Proteomes" id="UP000623967"/>
    </source>
</evidence>
<keyword evidence="2" id="KW-1185">Reference proteome</keyword>
<accession>A0ABS1TL81</accession>
<protein>
    <submittedName>
        <fullName evidence="1">Uncharacterized protein</fullName>
    </submittedName>
</protein>